<feature type="region of interest" description="Disordered" evidence="1">
    <location>
        <begin position="27"/>
        <end position="53"/>
    </location>
</feature>
<feature type="domain" description="DUF6351" evidence="3">
    <location>
        <begin position="75"/>
        <end position="185"/>
    </location>
</feature>
<name>A0A7W3QPV3_ACTNM</name>
<evidence type="ECO:0000256" key="1">
    <source>
        <dbReference type="SAM" id="MobiDB-lite"/>
    </source>
</evidence>
<feature type="signal peptide" evidence="2">
    <location>
        <begin position="1"/>
        <end position="26"/>
    </location>
</feature>
<proteinExistence type="predicted"/>
<keyword evidence="2" id="KW-0732">Signal</keyword>
<accession>A0A7W3QPV3</accession>
<evidence type="ECO:0000259" key="3">
    <source>
        <dbReference type="Pfam" id="PF19878"/>
    </source>
</evidence>
<evidence type="ECO:0000313" key="5">
    <source>
        <dbReference type="Proteomes" id="UP000572680"/>
    </source>
</evidence>
<dbReference type="AlphaFoldDB" id="A0A7W3QPV3"/>
<feature type="chain" id="PRO_5030942671" description="DUF6351 domain-containing protein" evidence="2">
    <location>
        <begin position="27"/>
        <end position="452"/>
    </location>
</feature>
<dbReference type="EMBL" id="JACJIA010000010">
    <property type="protein sequence ID" value="MBA8955060.1"/>
    <property type="molecule type" value="Genomic_DNA"/>
</dbReference>
<evidence type="ECO:0000313" key="4">
    <source>
        <dbReference type="EMBL" id="MBA8955060.1"/>
    </source>
</evidence>
<sequence>MRRRRPVTLTVLTALCAAVLTAPAEAASAQSGRVPDDQPLPGYTISNPPLPPALVDGRPTRVHQGVRGHAAYIIEVPPNWNGRLMMWAHGYRGDTRVLTVDPPAYGLRQRVLDQGYAWAASSYYANDYDVRAGVLSTRTLARHFARRVGEPRRTFLAGVSMGGHIAARSIEEFPGFYDGAMPMCGAVGDHALFDFFLDFHVVAQDLADLRAYPPPPGYQTAVVPRIKQRLGLTALTPGGPDTTTKLGDQFRSIVINRSGGPRPADRAAFAYWQNYLFGLAGPPTDGSLAQNPDRVATNVRTFYTPTTPVDVNRTVQRVRPADPASRHTRRLTQVPSVSGRLTAPVLSLHNIGDVFVPFSMEQHYRADADRHRRGHLLVQRAIRALGHCEFSPAEAGRAWDDLVRWERGGPRPEGDDVRNPRKVAAPTYGCRFTDPTAHTTGTRRFYTPCPTG</sequence>
<keyword evidence="5" id="KW-1185">Reference proteome</keyword>
<gene>
    <name evidence="4" type="ORF">HNR61_006717</name>
</gene>
<evidence type="ECO:0000256" key="2">
    <source>
        <dbReference type="SAM" id="SignalP"/>
    </source>
</evidence>
<dbReference type="Gene3D" id="3.40.50.1820">
    <property type="entry name" value="alpha/beta hydrolase"/>
    <property type="match status" value="1"/>
</dbReference>
<dbReference type="Pfam" id="PF19878">
    <property type="entry name" value="DUF6351"/>
    <property type="match status" value="1"/>
</dbReference>
<dbReference type="Proteomes" id="UP000572680">
    <property type="component" value="Unassembled WGS sequence"/>
</dbReference>
<dbReference type="SUPFAM" id="SSF53474">
    <property type="entry name" value="alpha/beta-Hydrolases"/>
    <property type="match status" value="1"/>
</dbReference>
<dbReference type="InterPro" id="IPR029058">
    <property type="entry name" value="AB_hydrolase_fold"/>
</dbReference>
<dbReference type="InterPro" id="IPR045556">
    <property type="entry name" value="DUF6351"/>
</dbReference>
<comment type="caution">
    <text evidence="4">The sequence shown here is derived from an EMBL/GenBank/DDBJ whole genome shotgun (WGS) entry which is preliminary data.</text>
</comment>
<organism evidence="4 5">
    <name type="scientific">Actinomadura namibiensis</name>
    <dbReference type="NCBI Taxonomy" id="182080"/>
    <lineage>
        <taxon>Bacteria</taxon>
        <taxon>Bacillati</taxon>
        <taxon>Actinomycetota</taxon>
        <taxon>Actinomycetes</taxon>
        <taxon>Streptosporangiales</taxon>
        <taxon>Thermomonosporaceae</taxon>
        <taxon>Actinomadura</taxon>
    </lineage>
</organism>
<reference evidence="4 5" key="1">
    <citation type="submission" date="2020-08" db="EMBL/GenBank/DDBJ databases">
        <title>Genomic Encyclopedia of Type Strains, Phase IV (KMG-IV): sequencing the most valuable type-strain genomes for metagenomic binning, comparative biology and taxonomic classification.</title>
        <authorList>
            <person name="Goeker M."/>
        </authorList>
    </citation>
    <scope>NUCLEOTIDE SEQUENCE [LARGE SCALE GENOMIC DNA]</scope>
    <source>
        <strain evidence="4 5">DSM 44197</strain>
    </source>
</reference>
<dbReference type="RefSeq" id="WP_182847067.1">
    <property type="nucleotide sequence ID" value="NZ_BAAALP010000084.1"/>
</dbReference>
<protein>
    <recommendedName>
        <fullName evidence="3">DUF6351 domain-containing protein</fullName>
    </recommendedName>
</protein>